<evidence type="ECO:0000259" key="1">
    <source>
        <dbReference type="Pfam" id="PF13936"/>
    </source>
</evidence>
<protein>
    <recommendedName>
        <fullName evidence="1">Transposase IS30-like HTH domain-containing protein</fullName>
    </recommendedName>
</protein>
<keyword evidence="3" id="KW-1185">Reference proteome</keyword>
<dbReference type="InterPro" id="IPR025246">
    <property type="entry name" value="IS30-like_HTH"/>
</dbReference>
<dbReference type="AlphaFoldDB" id="L1NL65"/>
<dbReference type="OrthoDB" id="9863716at2"/>
<proteinExistence type="predicted"/>
<dbReference type="Proteomes" id="UP000010433">
    <property type="component" value="Unassembled WGS sequence"/>
</dbReference>
<gene>
    <name evidence="2" type="ORF">HMPREF9151_00101</name>
</gene>
<evidence type="ECO:0000313" key="3">
    <source>
        <dbReference type="Proteomes" id="UP000010433"/>
    </source>
</evidence>
<accession>L1NL65</accession>
<evidence type="ECO:0000313" key="2">
    <source>
        <dbReference type="EMBL" id="EKY04086.1"/>
    </source>
</evidence>
<dbReference type="Pfam" id="PF13936">
    <property type="entry name" value="HTH_38"/>
    <property type="match status" value="1"/>
</dbReference>
<dbReference type="EMBL" id="AMEP01000013">
    <property type="protein sequence ID" value="EKY04086.1"/>
    <property type="molecule type" value="Genomic_DNA"/>
</dbReference>
<feature type="domain" description="Transposase IS30-like HTH" evidence="1">
    <location>
        <begin position="39"/>
        <end position="69"/>
    </location>
</feature>
<dbReference type="HOGENOM" id="CLU_2370490_0_0_10"/>
<name>L1NL65_9BACT</name>
<dbReference type="Gene3D" id="1.10.10.60">
    <property type="entry name" value="Homeodomain-like"/>
    <property type="match status" value="1"/>
</dbReference>
<reference evidence="2 3" key="1">
    <citation type="submission" date="2012-05" db="EMBL/GenBank/DDBJ databases">
        <authorList>
            <person name="Weinstock G."/>
            <person name="Sodergren E."/>
            <person name="Lobos E.A."/>
            <person name="Fulton L."/>
            <person name="Fulton R."/>
            <person name="Courtney L."/>
            <person name="Fronick C."/>
            <person name="O'Laughlin M."/>
            <person name="Godfrey J."/>
            <person name="Wilson R.M."/>
            <person name="Miner T."/>
            <person name="Farmer C."/>
            <person name="Delehaunty K."/>
            <person name="Cordes M."/>
            <person name="Minx P."/>
            <person name="Tomlinson C."/>
            <person name="Chen J."/>
            <person name="Wollam A."/>
            <person name="Pepin K.H."/>
            <person name="Bhonagiri V."/>
            <person name="Zhang X."/>
            <person name="Suruliraj S."/>
            <person name="Warren W."/>
            <person name="Mitreva M."/>
            <person name="Mardis E.R."/>
            <person name="Wilson R.K."/>
        </authorList>
    </citation>
    <scope>NUCLEOTIDE SEQUENCE [LARGE SCALE GENOMIC DNA]</scope>
    <source>
        <strain evidence="2 3">F0055</strain>
    </source>
</reference>
<comment type="caution">
    <text evidence="2">The sequence shown here is derived from an EMBL/GenBank/DDBJ whole genome shotgun (WGS) entry which is preliminary data.</text>
</comment>
<sequence length="95" mass="11157">MRRKISVAIQKRAKRDQNLPEINQLCVVYEISLINLSTKISVLLKKNMSVKDIADTINVHCSTVYRELKCSKGRHHYREHYCPKDAEHACDEFRK</sequence>
<organism evidence="2 3">
    <name type="scientific">Hoylesella saccharolytica F0055</name>
    <dbReference type="NCBI Taxonomy" id="1127699"/>
    <lineage>
        <taxon>Bacteria</taxon>
        <taxon>Pseudomonadati</taxon>
        <taxon>Bacteroidota</taxon>
        <taxon>Bacteroidia</taxon>
        <taxon>Bacteroidales</taxon>
        <taxon>Prevotellaceae</taxon>
        <taxon>Hoylesella</taxon>
    </lineage>
</organism>
<dbReference type="STRING" id="1127699.HMPREF9151_00101"/>